<accession>E5GB74</accession>
<sequence length="81" mass="8985">MGHLPSPSPSLPILSHRLIKLDIKLLPIQFSVQSPTKLIPKTKKCRLNFLVSAQPPLPRPPSSLLSSLSAFNQVRLDKTSY</sequence>
<name>E5GB74_CUCME</name>
<dbReference type="AlphaFoldDB" id="E5GB74"/>
<proteinExistence type="predicted"/>
<reference evidence="1" key="1">
    <citation type="journal article" date="2010" name="BMC Genomics">
        <title>Generation of a BAC-based physical map of the melon genome.</title>
        <authorList>
            <person name="Gonzalez V.M."/>
            <person name="Garcia-Mas J."/>
            <person name="Arus P."/>
            <person name="Puigdomenech P."/>
        </authorList>
    </citation>
    <scope>NUCLEOTIDE SEQUENCE</scope>
    <source>
        <tissue evidence="1">Young leaves</tissue>
    </source>
</reference>
<reference evidence="1" key="2">
    <citation type="journal article" date="2010" name="BMC Plant Biol.">
        <title>Sequencing of 6.7 Mb of the melon genome using a BAC pooling strategy.</title>
        <authorList>
            <person name="Gonzalez V.M."/>
            <person name="Benjak A."/>
            <person name="Henaff E.M."/>
            <person name="Mir G."/>
            <person name="Casacuberta J.M."/>
            <person name="Garcia-Mas J."/>
            <person name="Puigdomenech P."/>
        </authorList>
    </citation>
    <scope>NUCLEOTIDE SEQUENCE</scope>
    <source>
        <tissue evidence="1">Young leaves</tissue>
    </source>
</reference>
<protein>
    <submittedName>
        <fullName evidence="1">Uncharacterized protein</fullName>
    </submittedName>
</protein>
<organism evidence="1">
    <name type="scientific">Cucumis melo subsp. melo</name>
    <dbReference type="NCBI Taxonomy" id="412675"/>
    <lineage>
        <taxon>Eukaryota</taxon>
        <taxon>Viridiplantae</taxon>
        <taxon>Streptophyta</taxon>
        <taxon>Embryophyta</taxon>
        <taxon>Tracheophyta</taxon>
        <taxon>Spermatophyta</taxon>
        <taxon>Magnoliopsida</taxon>
        <taxon>eudicotyledons</taxon>
        <taxon>Gunneridae</taxon>
        <taxon>Pentapetalae</taxon>
        <taxon>rosids</taxon>
        <taxon>fabids</taxon>
        <taxon>Cucurbitales</taxon>
        <taxon>Cucurbitaceae</taxon>
        <taxon>Benincaseae</taxon>
        <taxon>Cucumis</taxon>
    </lineage>
</organism>
<dbReference type="EMBL" id="HM854754">
    <property type="protein sequence ID" value="ADN33716.1"/>
    <property type="molecule type" value="Genomic_DNA"/>
</dbReference>
<evidence type="ECO:0000313" key="1">
    <source>
        <dbReference type="EMBL" id="ADN33716.1"/>
    </source>
</evidence>